<sequence>MKWILLLVIIILNVGVLPLINRVHPLIIGMPFFLFWYLLSLIITPILSWCIYVMGGKKQDRELRSAEK</sequence>
<evidence type="ECO:0000256" key="1">
    <source>
        <dbReference type="SAM" id="Phobius"/>
    </source>
</evidence>
<dbReference type="Pfam" id="PF11755">
    <property type="entry name" value="DUF3311"/>
    <property type="match status" value="1"/>
</dbReference>
<keyword evidence="1" id="KW-0472">Membrane</keyword>
<dbReference type="RefSeq" id="WP_045672782.1">
    <property type="nucleotide sequence ID" value="NZ_CP011058.1"/>
</dbReference>
<dbReference type="KEGG" id="pbj:VN24_25850"/>
<dbReference type="PATRIC" id="fig|1126833.4.peg.5687"/>
<evidence type="ECO:0008006" key="4">
    <source>
        <dbReference type="Google" id="ProtNLM"/>
    </source>
</evidence>
<reference evidence="2 3" key="1">
    <citation type="journal article" date="2015" name="J. Biotechnol.">
        <title>Complete genome sequence of Paenibacillus beijingensis 7188(T) (=DSM 24997(T)), a novel rhizobacterium from jujube garden soil.</title>
        <authorList>
            <person name="Kwak Y."/>
            <person name="Shin J.H."/>
        </authorList>
    </citation>
    <scope>NUCLEOTIDE SEQUENCE [LARGE SCALE GENOMIC DNA]</scope>
    <source>
        <strain evidence="2 3">DSM 24997</strain>
    </source>
</reference>
<keyword evidence="3" id="KW-1185">Reference proteome</keyword>
<evidence type="ECO:0000313" key="3">
    <source>
        <dbReference type="Proteomes" id="UP000032633"/>
    </source>
</evidence>
<name>A0A0D5NQS8_9BACL</name>
<reference evidence="3" key="2">
    <citation type="submission" date="2015-03" db="EMBL/GenBank/DDBJ databases">
        <title>Genome sequence of Paenibacillus beijingensis strain DSM 24997T.</title>
        <authorList>
            <person name="Kwak Y."/>
            <person name="Shin J.-H."/>
        </authorList>
    </citation>
    <scope>NUCLEOTIDE SEQUENCE [LARGE SCALE GENOMIC DNA]</scope>
    <source>
        <strain evidence="3">DSM 24997</strain>
    </source>
</reference>
<evidence type="ECO:0000313" key="2">
    <source>
        <dbReference type="EMBL" id="AJY77357.1"/>
    </source>
</evidence>
<organism evidence="2 3">
    <name type="scientific">Paenibacillus beijingensis</name>
    <dbReference type="NCBI Taxonomy" id="1126833"/>
    <lineage>
        <taxon>Bacteria</taxon>
        <taxon>Bacillati</taxon>
        <taxon>Bacillota</taxon>
        <taxon>Bacilli</taxon>
        <taxon>Bacillales</taxon>
        <taxon>Paenibacillaceae</taxon>
        <taxon>Paenibacillus</taxon>
    </lineage>
</organism>
<dbReference type="EMBL" id="CP011058">
    <property type="protein sequence ID" value="AJY77357.1"/>
    <property type="molecule type" value="Genomic_DNA"/>
</dbReference>
<dbReference type="InterPro" id="IPR021741">
    <property type="entry name" value="DUF3311"/>
</dbReference>
<accession>A0A0D5NQS8</accession>
<dbReference type="AlphaFoldDB" id="A0A0D5NQS8"/>
<protein>
    <recommendedName>
        <fullName evidence="4">Permease</fullName>
    </recommendedName>
</protein>
<feature type="transmembrane region" description="Helical" evidence="1">
    <location>
        <begin position="34"/>
        <end position="55"/>
    </location>
</feature>
<keyword evidence="1" id="KW-1133">Transmembrane helix</keyword>
<dbReference type="Proteomes" id="UP000032633">
    <property type="component" value="Chromosome"/>
</dbReference>
<gene>
    <name evidence="2" type="ORF">VN24_25850</name>
</gene>
<keyword evidence="1" id="KW-0812">Transmembrane</keyword>
<proteinExistence type="predicted"/>
<dbReference type="OrthoDB" id="3628949at2"/>
<dbReference type="HOGENOM" id="CLU_183045_2_2_9"/>